<keyword evidence="3 10" id="KW-0813">Transport</keyword>
<comment type="catalytic activity">
    <reaction evidence="10">
        <text>a quinone + NADH + 5 H(+)(in) = a quinol + NAD(+) + 4 H(+)(out)</text>
        <dbReference type="Rhea" id="RHEA:57888"/>
        <dbReference type="ChEBI" id="CHEBI:15378"/>
        <dbReference type="ChEBI" id="CHEBI:24646"/>
        <dbReference type="ChEBI" id="CHEBI:57540"/>
        <dbReference type="ChEBI" id="CHEBI:57945"/>
        <dbReference type="ChEBI" id="CHEBI:132124"/>
    </reaction>
</comment>
<feature type="transmembrane region" description="Helical" evidence="10">
    <location>
        <begin position="29"/>
        <end position="49"/>
    </location>
</feature>
<dbReference type="EC" id="7.1.1.-" evidence="10"/>
<evidence type="ECO:0000256" key="3">
    <source>
        <dbReference type="ARBA" id="ARBA00022448"/>
    </source>
</evidence>
<protein>
    <recommendedName>
        <fullName evidence="10">NADH-quinone oxidoreductase subunit K</fullName>
        <ecNumber evidence="10">7.1.1.-</ecNumber>
    </recommendedName>
    <alternativeName>
        <fullName evidence="10">NADH dehydrogenase I subunit K</fullName>
    </alternativeName>
    <alternativeName>
        <fullName evidence="10">NDH-1 subunit K</fullName>
    </alternativeName>
</protein>
<keyword evidence="5 10" id="KW-0874">Quinone</keyword>
<dbReference type="NCBIfam" id="NF004320">
    <property type="entry name" value="PRK05715.1-2"/>
    <property type="match status" value="1"/>
</dbReference>
<dbReference type="PANTHER" id="PTHR11434:SF21">
    <property type="entry name" value="NADH DEHYDROGENASE SUBUNIT 4L-RELATED"/>
    <property type="match status" value="1"/>
</dbReference>
<keyword evidence="11" id="KW-0560">Oxidoreductase</keyword>
<sequence length="101" mass="11148">MIGLMHFLVLAGIVFTIGLLGMVLNRNNLIAILMCLELMLLAININFVAIDRYLDLVDGQIMVFFILAIAAAEAAIGLAIFIVLYQRYASIETEKFAQLKG</sequence>
<gene>
    <name evidence="10 11" type="primary">nuoK</name>
    <name evidence="11" type="ORF">MKS91_01470</name>
</gene>
<dbReference type="Pfam" id="PF00420">
    <property type="entry name" value="Oxidored_q2"/>
    <property type="match status" value="1"/>
</dbReference>
<keyword evidence="10" id="KW-0830">Ubiquinone</keyword>
<name>A0ABT1L521_9GAMM</name>
<accession>A0ABT1L521</accession>
<evidence type="ECO:0000256" key="4">
    <source>
        <dbReference type="ARBA" id="ARBA00022692"/>
    </source>
</evidence>
<feature type="transmembrane region" description="Helical" evidence="10">
    <location>
        <begin position="61"/>
        <end position="85"/>
    </location>
</feature>
<evidence type="ECO:0000256" key="5">
    <source>
        <dbReference type="ARBA" id="ARBA00022719"/>
    </source>
</evidence>
<dbReference type="EMBL" id="JAKUDN010000001">
    <property type="protein sequence ID" value="MCP8351963.1"/>
    <property type="molecule type" value="Genomic_DNA"/>
</dbReference>
<evidence type="ECO:0000256" key="6">
    <source>
        <dbReference type="ARBA" id="ARBA00022967"/>
    </source>
</evidence>
<dbReference type="HAMAP" id="MF_01456">
    <property type="entry name" value="NDH1_NuoK"/>
    <property type="match status" value="1"/>
</dbReference>
<evidence type="ECO:0000256" key="9">
    <source>
        <dbReference type="ARBA" id="ARBA00023136"/>
    </source>
</evidence>
<evidence type="ECO:0000256" key="1">
    <source>
        <dbReference type="ARBA" id="ARBA00004141"/>
    </source>
</evidence>
<comment type="caution">
    <text evidence="11">The sequence shown here is derived from an EMBL/GenBank/DDBJ whole genome shotgun (WGS) entry which is preliminary data.</text>
</comment>
<evidence type="ECO:0000256" key="8">
    <source>
        <dbReference type="ARBA" id="ARBA00023027"/>
    </source>
</evidence>
<dbReference type="NCBIfam" id="NF004323">
    <property type="entry name" value="PRK05715.1-5"/>
    <property type="match status" value="1"/>
</dbReference>
<proteinExistence type="inferred from homology"/>
<comment type="subunit">
    <text evidence="10">NDH-1 is composed of 14 different subunits. Subunits NuoA, H, J, K, L, M, N constitute the membrane sector of the complex.</text>
</comment>
<dbReference type="PANTHER" id="PTHR11434">
    <property type="entry name" value="NADH-UBIQUINONE OXIDOREDUCTASE SUBUNIT ND4L"/>
    <property type="match status" value="1"/>
</dbReference>
<evidence type="ECO:0000256" key="10">
    <source>
        <dbReference type="HAMAP-Rule" id="MF_01456"/>
    </source>
</evidence>
<dbReference type="NCBIfam" id="NF004321">
    <property type="entry name" value="PRK05715.1-3"/>
    <property type="match status" value="1"/>
</dbReference>
<keyword evidence="9 10" id="KW-0472">Membrane</keyword>
<keyword evidence="8 10" id="KW-0520">NAD</keyword>
<comment type="similarity">
    <text evidence="2 10">Belongs to the complex I subunit 4L family.</text>
</comment>
<keyword evidence="12" id="KW-1185">Reference proteome</keyword>
<keyword evidence="4 10" id="KW-0812">Transmembrane</keyword>
<dbReference type="GO" id="GO:0016491">
    <property type="term" value="F:oxidoreductase activity"/>
    <property type="evidence" value="ECO:0007669"/>
    <property type="project" value="UniProtKB-KW"/>
</dbReference>
<feature type="transmembrane region" description="Helical" evidence="10">
    <location>
        <begin position="6"/>
        <end position="24"/>
    </location>
</feature>
<dbReference type="RefSeq" id="WP_258569133.1">
    <property type="nucleotide sequence ID" value="NZ_JAKUDN010000001.1"/>
</dbReference>
<evidence type="ECO:0000313" key="11">
    <source>
        <dbReference type="EMBL" id="MCP8351963.1"/>
    </source>
</evidence>
<evidence type="ECO:0000256" key="7">
    <source>
        <dbReference type="ARBA" id="ARBA00022989"/>
    </source>
</evidence>
<evidence type="ECO:0000256" key="2">
    <source>
        <dbReference type="ARBA" id="ARBA00010519"/>
    </source>
</evidence>
<organism evidence="11 12">
    <name type="scientific">Candidatus Synchoanobacter obligatus</name>
    <dbReference type="NCBI Taxonomy" id="2919597"/>
    <lineage>
        <taxon>Bacteria</taxon>
        <taxon>Pseudomonadati</taxon>
        <taxon>Pseudomonadota</taxon>
        <taxon>Gammaproteobacteria</taxon>
        <taxon>Candidatus Comchoanobacterales</taxon>
        <taxon>Candidatus Comchoanobacteraceae</taxon>
        <taxon>Candidatus Synchoanobacter</taxon>
    </lineage>
</organism>
<keyword evidence="6 10" id="KW-1278">Translocase</keyword>
<comment type="function">
    <text evidence="10">NDH-1 shuttles electrons from NADH, via FMN and iron-sulfur (Fe-S) centers, to quinones in the respiratory chain. The immediate electron acceptor for the enzyme in this species is believed to be ubiquinone. Couples the redox reaction to proton translocation (for every two electrons transferred, four hydrogen ions are translocated across the cytoplasmic membrane), and thus conserves the redox energy in a proton gradient.</text>
</comment>
<keyword evidence="7 10" id="KW-1133">Transmembrane helix</keyword>
<reference evidence="11 12" key="1">
    <citation type="journal article" date="2022" name="Nat. Microbiol.">
        <title>The microbiome of a bacterivorous marine choanoflagellate contains a resource-demanding obligate bacterial associate.</title>
        <authorList>
            <person name="Needham D.M."/>
            <person name="Poirier C."/>
            <person name="Bachy C."/>
            <person name="George E.E."/>
            <person name="Wilken S."/>
            <person name="Yung C.C.M."/>
            <person name="Limardo A.J."/>
            <person name="Morando M."/>
            <person name="Sudek L."/>
            <person name="Malmstrom R.R."/>
            <person name="Keeling P.J."/>
            <person name="Santoro A.E."/>
            <person name="Worden A.Z."/>
        </authorList>
    </citation>
    <scope>NUCLEOTIDE SEQUENCE [LARGE SCALE GENOMIC DNA]</scope>
    <source>
        <strain evidence="11 12">Comchoano-2</strain>
    </source>
</reference>
<dbReference type="InterPro" id="IPR039428">
    <property type="entry name" value="NUOK/Mnh_C1-like"/>
</dbReference>
<evidence type="ECO:0000313" key="12">
    <source>
        <dbReference type="Proteomes" id="UP001320768"/>
    </source>
</evidence>
<keyword evidence="10" id="KW-1003">Cell membrane</keyword>
<dbReference type="Proteomes" id="UP001320768">
    <property type="component" value="Unassembled WGS sequence"/>
</dbReference>
<comment type="subcellular location">
    <subcellularLocation>
        <location evidence="10">Cell membrane</location>
        <topology evidence="10">Multi-pass membrane protein</topology>
    </subcellularLocation>
    <subcellularLocation>
        <location evidence="1">Membrane</location>
        <topology evidence="1">Multi-pass membrane protein</topology>
    </subcellularLocation>
</comment>
<dbReference type="InterPro" id="IPR001133">
    <property type="entry name" value="NADH_UbQ_OxRdtase_chain4L/K"/>
</dbReference>
<dbReference type="Gene3D" id="1.10.287.3510">
    <property type="match status" value="1"/>
</dbReference>